<dbReference type="Gramene" id="Os04t0451000-02">
    <property type="protein sequence ID" value="Os04t0451000-02"/>
    <property type="gene ID" value="Os04g0451000"/>
</dbReference>
<dbReference type="FunCoup" id="A0A0P0WB34">
    <property type="interactions" value="331"/>
</dbReference>
<dbReference type="EMBL" id="AP014960">
    <property type="protein sequence ID" value="BAS89462.1"/>
    <property type="molecule type" value="Genomic_DNA"/>
</dbReference>
<accession>A0A0P0WB34</accession>
<protein>
    <submittedName>
        <fullName evidence="1">Os04g0451000 protein</fullName>
    </submittedName>
</protein>
<evidence type="ECO:0000313" key="2">
    <source>
        <dbReference type="Proteomes" id="UP000059680"/>
    </source>
</evidence>
<organism evidence="1 2">
    <name type="scientific">Oryza sativa subsp. japonica</name>
    <name type="common">Rice</name>
    <dbReference type="NCBI Taxonomy" id="39947"/>
    <lineage>
        <taxon>Eukaryota</taxon>
        <taxon>Viridiplantae</taxon>
        <taxon>Streptophyta</taxon>
        <taxon>Embryophyta</taxon>
        <taxon>Tracheophyta</taxon>
        <taxon>Spermatophyta</taxon>
        <taxon>Magnoliopsida</taxon>
        <taxon>Liliopsida</taxon>
        <taxon>Poales</taxon>
        <taxon>Poaceae</taxon>
        <taxon>BOP clade</taxon>
        <taxon>Oryzoideae</taxon>
        <taxon>Oryzeae</taxon>
        <taxon>Oryzinae</taxon>
        <taxon>Oryza</taxon>
        <taxon>Oryza sativa</taxon>
    </lineage>
</organism>
<dbReference type="eggNOG" id="ENOG502R717">
    <property type="taxonomic scope" value="Eukaryota"/>
</dbReference>
<dbReference type="ExpressionAtlas" id="A0A0P0WB34">
    <property type="expression patterns" value="baseline and differential"/>
</dbReference>
<reference evidence="1 2" key="2">
    <citation type="journal article" date="2013" name="Plant Cell Physiol.">
        <title>Rice Annotation Project Database (RAP-DB): an integrative and interactive database for rice genomics.</title>
        <authorList>
            <person name="Sakai H."/>
            <person name="Lee S.S."/>
            <person name="Tanaka T."/>
            <person name="Numa H."/>
            <person name="Kim J."/>
            <person name="Kawahara Y."/>
            <person name="Wakimoto H."/>
            <person name="Yang C.C."/>
            <person name="Iwamoto M."/>
            <person name="Abe T."/>
            <person name="Yamada Y."/>
            <person name="Muto A."/>
            <person name="Inokuchi H."/>
            <person name="Ikemura T."/>
            <person name="Matsumoto T."/>
            <person name="Sasaki T."/>
            <person name="Itoh T."/>
        </authorList>
    </citation>
    <scope>NUCLEOTIDE SEQUENCE [LARGE SCALE GENOMIC DNA]</scope>
    <source>
        <strain evidence="2">cv. Nipponbare</strain>
    </source>
</reference>
<reference evidence="2" key="1">
    <citation type="journal article" date="2005" name="Nature">
        <title>The map-based sequence of the rice genome.</title>
        <authorList>
            <consortium name="International rice genome sequencing project (IRGSP)"/>
            <person name="Matsumoto T."/>
            <person name="Wu J."/>
            <person name="Kanamori H."/>
            <person name="Katayose Y."/>
            <person name="Fujisawa M."/>
            <person name="Namiki N."/>
            <person name="Mizuno H."/>
            <person name="Yamamoto K."/>
            <person name="Antonio B.A."/>
            <person name="Baba T."/>
            <person name="Sakata K."/>
            <person name="Nagamura Y."/>
            <person name="Aoki H."/>
            <person name="Arikawa K."/>
            <person name="Arita K."/>
            <person name="Bito T."/>
            <person name="Chiden Y."/>
            <person name="Fujitsuka N."/>
            <person name="Fukunaka R."/>
            <person name="Hamada M."/>
            <person name="Harada C."/>
            <person name="Hayashi A."/>
            <person name="Hijishita S."/>
            <person name="Honda M."/>
            <person name="Hosokawa S."/>
            <person name="Ichikawa Y."/>
            <person name="Idonuma A."/>
            <person name="Iijima M."/>
            <person name="Ikeda M."/>
            <person name="Ikeno M."/>
            <person name="Ito K."/>
            <person name="Ito S."/>
            <person name="Ito T."/>
            <person name="Ito Y."/>
            <person name="Ito Y."/>
            <person name="Iwabuchi A."/>
            <person name="Kamiya K."/>
            <person name="Karasawa W."/>
            <person name="Kurita K."/>
            <person name="Katagiri S."/>
            <person name="Kikuta A."/>
            <person name="Kobayashi H."/>
            <person name="Kobayashi N."/>
            <person name="Machita K."/>
            <person name="Maehara T."/>
            <person name="Masukawa M."/>
            <person name="Mizubayashi T."/>
            <person name="Mukai Y."/>
            <person name="Nagasaki H."/>
            <person name="Nagata Y."/>
            <person name="Naito S."/>
            <person name="Nakashima M."/>
            <person name="Nakama Y."/>
            <person name="Nakamichi Y."/>
            <person name="Nakamura M."/>
            <person name="Meguro A."/>
            <person name="Negishi M."/>
            <person name="Ohta I."/>
            <person name="Ohta T."/>
            <person name="Okamoto M."/>
            <person name="Ono N."/>
            <person name="Saji S."/>
            <person name="Sakaguchi M."/>
            <person name="Sakai K."/>
            <person name="Shibata M."/>
            <person name="Shimokawa T."/>
            <person name="Song J."/>
            <person name="Takazaki Y."/>
            <person name="Terasawa K."/>
            <person name="Tsugane M."/>
            <person name="Tsuji K."/>
            <person name="Ueda S."/>
            <person name="Waki K."/>
            <person name="Yamagata H."/>
            <person name="Yamamoto M."/>
            <person name="Yamamoto S."/>
            <person name="Yamane H."/>
            <person name="Yoshiki S."/>
            <person name="Yoshihara R."/>
            <person name="Yukawa K."/>
            <person name="Zhong H."/>
            <person name="Yano M."/>
            <person name="Yuan Q."/>
            <person name="Ouyang S."/>
            <person name="Liu J."/>
            <person name="Jones K.M."/>
            <person name="Gansberger K."/>
            <person name="Moffat K."/>
            <person name="Hill J."/>
            <person name="Bera J."/>
            <person name="Fadrosh D."/>
            <person name="Jin S."/>
            <person name="Johri S."/>
            <person name="Kim M."/>
            <person name="Overton L."/>
            <person name="Reardon M."/>
            <person name="Tsitrin T."/>
            <person name="Vuong H."/>
            <person name="Weaver B."/>
            <person name="Ciecko A."/>
            <person name="Tallon L."/>
            <person name="Jackson J."/>
            <person name="Pai G."/>
            <person name="Aken S.V."/>
            <person name="Utterback T."/>
            <person name="Reidmuller S."/>
            <person name="Feldblyum T."/>
            <person name="Hsiao J."/>
            <person name="Zismann V."/>
            <person name="Iobst S."/>
            <person name="de Vazeille A.R."/>
            <person name="Buell C.R."/>
            <person name="Ying K."/>
            <person name="Li Y."/>
            <person name="Lu T."/>
            <person name="Huang Y."/>
            <person name="Zhao Q."/>
            <person name="Feng Q."/>
            <person name="Zhang L."/>
            <person name="Zhu J."/>
            <person name="Weng Q."/>
            <person name="Mu J."/>
            <person name="Lu Y."/>
            <person name="Fan D."/>
            <person name="Liu Y."/>
            <person name="Guan J."/>
            <person name="Zhang Y."/>
            <person name="Yu S."/>
            <person name="Liu X."/>
            <person name="Zhang Y."/>
            <person name="Hong G."/>
            <person name="Han B."/>
            <person name="Choisne N."/>
            <person name="Demange N."/>
            <person name="Orjeda G."/>
            <person name="Samain S."/>
            <person name="Cattolico L."/>
            <person name="Pelletier E."/>
            <person name="Couloux A."/>
            <person name="Segurens B."/>
            <person name="Wincker P."/>
            <person name="D'Hont A."/>
            <person name="Scarpelli C."/>
            <person name="Weissenbach J."/>
            <person name="Salanoubat M."/>
            <person name="Quetier F."/>
            <person name="Yu Y."/>
            <person name="Kim H.R."/>
            <person name="Rambo T."/>
            <person name="Currie J."/>
            <person name="Collura K."/>
            <person name="Luo M."/>
            <person name="Yang T."/>
            <person name="Ammiraju J.S.S."/>
            <person name="Engler F."/>
            <person name="Soderlund C."/>
            <person name="Wing R.A."/>
            <person name="Palmer L.E."/>
            <person name="de la Bastide M."/>
            <person name="Spiegel L."/>
            <person name="Nascimento L."/>
            <person name="Zutavern T."/>
            <person name="O'Shaughnessy A."/>
            <person name="Dike S."/>
            <person name="Dedhia N."/>
            <person name="Preston R."/>
            <person name="Balija V."/>
            <person name="McCombie W.R."/>
            <person name="Chow T."/>
            <person name="Chen H."/>
            <person name="Chung M."/>
            <person name="Chen C."/>
            <person name="Shaw J."/>
            <person name="Wu H."/>
            <person name="Hsiao K."/>
            <person name="Chao Y."/>
            <person name="Chu M."/>
            <person name="Cheng C."/>
            <person name="Hour A."/>
            <person name="Lee P."/>
            <person name="Lin S."/>
            <person name="Lin Y."/>
            <person name="Liou J."/>
            <person name="Liu S."/>
            <person name="Hsing Y."/>
            <person name="Raghuvanshi S."/>
            <person name="Mohanty A."/>
            <person name="Bharti A.K."/>
            <person name="Gaur A."/>
            <person name="Gupta V."/>
            <person name="Kumar D."/>
            <person name="Ravi V."/>
            <person name="Vij S."/>
            <person name="Kapur A."/>
            <person name="Khurana P."/>
            <person name="Khurana P."/>
            <person name="Khurana J.P."/>
            <person name="Tyagi A.K."/>
            <person name="Gaikwad K."/>
            <person name="Singh A."/>
            <person name="Dalal V."/>
            <person name="Srivastava S."/>
            <person name="Dixit A."/>
            <person name="Pal A.K."/>
            <person name="Ghazi I.A."/>
            <person name="Yadav M."/>
            <person name="Pandit A."/>
            <person name="Bhargava A."/>
            <person name="Sureshbabu K."/>
            <person name="Batra K."/>
            <person name="Sharma T.R."/>
            <person name="Mohapatra T."/>
            <person name="Singh N.K."/>
            <person name="Messing J."/>
            <person name="Nelson A.B."/>
            <person name="Fuks G."/>
            <person name="Kavchok S."/>
            <person name="Keizer G."/>
            <person name="Linton E."/>
            <person name="Llaca V."/>
            <person name="Song R."/>
            <person name="Tanyolac B."/>
            <person name="Young S."/>
            <person name="Ho-Il K."/>
            <person name="Hahn J.H."/>
            <person name="Sangsakoo G."/>
            <person name="Vanavichit A."/>
            <person name="de Mattos Luiz.A.T."/>
            <person name="Zimmer P.D."/>
            <person name="Malone G."/>
            <person name="Dellagostin O."/>
            <person name="de Oliveira A.C."/>
            <person name="Bevan M."/>
            <person name="Bancroft I."/>
            <person name="Minx P."/>
            <person name="Cordum H."/>
            <person name="Wilson R."/>
            <person name="Cheng Z."/>
            <person name="Jin W."/>
            <person name="Jiang J."/>
            <person name="Leong S.A."/>
            <person name="Iwama H."/>
            <person name="Gojobori T."/>
            <person name="Itoh T."/>
            <person name="Niimura Y."/>
            <person name="Fujii Y."/>
            <person name="Habara T."/>
            <person name="Sakai H."/>
            <person name="Sato Y."/>
            <person name="Wilson G."/>
            <person name="Kumar K."/>
            <person name="McCouch S."/>
            <person name="Juretic N."/>
            <person name="Hoen D."/>
            <person name="Wright S."/>
            <person name="Bruskiewich R."/>
            <person name="Bureau T."/>
            <person name="Miyao A."/>
            <person name="Hirochika H."/>
            <person name="Nishikawa T."/>
            <person name="Kadowaki K."/>
            <person name="Sugiura M."/>
            <person name="Burr B."/>
            <person name="Sasaki T."/>
        </authorList>
    </citation>
    <scope>NUCLEOTIDE SEQUENCE [LARGE SCALE GENOMIC DNA]</scope>
    <source>
        <strain evidence="2">cv. Nipponbare</strain>
    </source>
</reference>
<reference evidence="1 2" key="3">
    <citation type="journal article" date="2013" name="Rice">
        <title>Improvement of the Oryza sativa Nipponbare reference genome using next generation sequence and optical map data.</title>
        <authorList>
            <person name="Kawahara Y."/>
            <person name="de la Bastide M."/>
            <person name="Hamilton J.P."/>
            <person name="Kanamori H."/>
            <person name="McCombie W.R."/>
            <person name="Ouyang S."/>
            <person name="Schwartz D.C."/>
            <person name="Tanaka T."/>
            <person name="Wu J."/>
            <person name="Zhou S."/>
            <person name="Childs K.L."/>
            <person name="Davidson R.M."/>
            <person name="Lin H."/>
            <person name="Quesada-Ocampo L."/>
            <person name="Vaillancourt B."/>
            <person name="Sakai H."/>
            <person name="Lee S.S."/>
            <person name="Kim J."/>
            <person name="Numa H."/>
            <person name="Itoh T."/>
            <person name="Buell C.R."/>
            <person name="Matsumoto T."/>
        </authorList>
    </citation>
    <scope>NUCLEOTIDE SEQUENCE [LARGE SCALE GENOMIC DNA]</scope>
    <source>
        <strain evidence="2">cv. Nipponbare</strain>
    </source>
</reference>
<evidence type="ECO:0000313" key="1">
    <source>
        <dbReference type="EMBL" id="BAS89462.1"/>
    </source>
</evidence>
<dbReference type="Proteomes" id="UP000059680">
    <property type="component" value="Chromosome 4"/>
</dbReference>
<dbReference type="AlphaFoldDB" id="A0A0P0WB34"/>
<gene>
    <name evidence="1" type="ordered locus">Os04g0451000</name>
    <name evidence="1" type="ORF">OSNPB_040451000</name>
</gene>
<feature type="non-terminal residue" evidence="1">
    <location>
        <position position="1"/>
    </location>
</feature>
<sequence length="417" mass="45175">EAFPPEQIPELAKYRPLLLLLHGLIHAVVVALVDVIELIVEVAHGGFRRRLEVGDVAQRREHPVLVVQVAHPRRLREAALELGGLADRVPPAARRPGLVRRRPPVRRRLRCALGAGDETNARQVLVEAVVRHGGGPRRRRGAARGGRRRRRGGEQAVELLEAALRGGLADLDALVLLPEALQRAVLLGDDVVEPGVLATGELQRLLDDVGLGDGLLQDVAEPGVLVADHALRLDELGVLLAFAVHLLLGRADAVEEHALLVAPRGGALLGVEPAPVVLVGHVAQPRLGGVQLVPQPLGLGIGGLQLGLRLGQPHLHLLRLHRHVGERDGQVVERLPALLLPLHRRPELAAQGPDLIVPAAEHEVLDAPLLHRATPPAHHRRRRRGLEARVGLLQSGDLQLGLLERDLRLLQLLRLVY</sequence>
<proteinExistence type="predicted"/>
<keyword evidence="2" id="KW-1185">Reference proteome</keyword>
<name>A0A0P0WB34_ORYSJ</name>